<feature type="transmembrane region" description="Helical" evidence="1">
    <location>
        <begin position="192"/>
        <end position="213"/>
    </location>
</feature>
<keyword evidence="1" id="KW-1133">Transmembrane helix</keyword>
<proteinExistence type="predicted"/>
<feature type="transmembrane region" description="Helical" evidence="1">
    <location>
        <begin position="161"/>
        <end position="180"/>
    </location>
</feature>
<feature type="transmembrane region" description="Helical" evidence="1">
    <location>
        <begin position="406"/>
        <end position="426"/>
    </location>
</feature>
<dbReference type="Proteomes" id="UP000321230">
    <property type="component" value="Unassembled WGS sequence"/>
</dbReference>
<evidence type="ECO:0000313" key="3">
    <source>
        <dbReference type="Proteomes" id="UP000321230"/>
    </source>
</evidence>
<keyword evidence="1" id="KW-0472">Membrane</keyword>
<evidence type="ECO:0000313" key="2">
    <source>
        <dbReference type="EMBL" id="GEK94679.1"/>
    </source>
</evidence>
<feature type="transmembrane region" description="Helical" evidence="1">
    <location>
        <begin position="349"/>
        <end position="370"/>
    </location>
</feature>
<comment type="caution">
    <text evidence="2">The sequence shown here is derived from an EMBL/GenBank/DDBJ whole genome shotgun (WGS) entry which is preliminary data.</text>
</comment>
<gene>
    <name evidence="2" type="ORF">GWA01_24490</name>
</gene>
<feature type="transmembrane region" description="Helical" evidence="1">
    <location>
        <begin position="134"/>
        <end position="149"/>
    </location>
</feature>
<feature type="transmembrane region" description="Helical" evidence="1">
    <location>
        <begin position="376"/>
        <end position="399"/>
    </location>
</feature>
<sequence length="464" mass="50675">MKSNFSSQDRRELKSALSIYGTNAFWRGNPMVISGLLFIFLAFVNAFSIRHKLAHHPIAEVLHDSGLFSFFIGPNFVQNCIQFYASSQVGASQAPSIPGLAQAEARAATIWACMIPLFFAAVMTIAGIPFHDCLFFVLFNSIPALAGWYSPGQAGSIRKRLIPVIVGIVLFLAFVILSLVPGAQLWMVTRPAFLTVPCSIALSTVLAFTVLTLPNRVYQPAHIGDARSARSKTKSGKRETPKRVFHRVGQYELSQMLLAPSIPLSLRADVLASCIAIPLIATVIAVLFGGHGSFTHRWIWAARTLVITIACTNNWLIHREHWPILFVTGRFGSRLQFVRSVFKAALSRSLLTISLRTLSLVIPFAILAHYTFPHALMITVELIACITGLAFVPALAFLSGHAPSKGLVVAASFVSIFLTQIVNPFVLGSSVFGIATIVAVLVGGFCYFMAPRRISRSDWPFGSE</sequence>
<reference evidence="2 3" key="1">
    <citation type="submission" date="2019-07" db="EMBL/GenBank/DDBJ databases">
        <title>Whole genome shotgun sequence of Gluconobacter wancherniae NBRC 103581.</title>
        <authorList>
            <person name="Hosoyama A."/>
            <person name="Uohara A."/>
            <person name="Ohji S."/>
            <person name="Ichikawa N."/>
        </authorList>
    </citation>
    <scope>NUCLEOTIDE SEQUENCE [LARGE SCALE GENOMIC DNA]</scope>
    <source>
        <strain evidence="2 3">NBRC 103581</strain>
    </source>
</reference>
<keyword evidence="1" id="KW-0812">Transmembrane</keyword>
<feature type="transmembrane region" description="Helical" evidence="1">
    <location>
        <begin position="432"/>
        <end position="450"/>
    </location>
</feature>
<dbReference type="OrthoDB" id="8479544at2"/>
<feature type="transmembrane region" description="Helical" evidence="1">
    <location>
        <begin position="108"/>
        <end position="128"/>
    </location>
</feature>
<dbReference type="EMBL" id="BJUZ01000004">
    <property type="protein sequence ID" value="GEK94679.1"/>
    <property type="molecule type" value="Genomic_DNA"/>
</dbReference>
<evidence type="ECO:0000256" key="1">
    <source>
        <dbReference type="SAM" id="Phobius"/>
    </source>
</evidence>
<feature type="transmembrane region" description="Helical" evidence="1">
    <location>
        <begin position="31"/>
        <end position="49"/>
    </location>
</feature>
<feature type="transmembrane region" description="Helical" evidence="1">
    <location>
        <begin position="298"/>
        <end position="317"/>
    </location>
</feature>
<protein>
    <submittedName>
        <fullName evidence="2">Uncharacterized protein</fullName>
    </submittedName>
</protein>
<organism evidence="2 3">
    <name type="scientific">Gluconobacter wancherniae NBRC 103581</name>
    <dbReference type="NCBI Taxonomy" id="656744"/>
    <lineage>
        <taxon>Bacteria</taxon>
        <taxon>Pseudomonadati</taxon>
        <taxon>Pseudomonadota</taxon>
        <taxon>Alphaproteobacteria</taxon>
        <taxon>Acetobacterales</taxon>
        <taxon>Acetobacteraceae</taxon>
        <taxon>Gluconobacter</taxon>
    </lineage>
</organism>
<accession>A0A511B2I0</accession>
<dbReference type="AlphaFoldDB" id="A0A511B2I0"/>
<name>A0A511B2I0_9PROT</name>
<keyword evidence="3" id="KW-1185">Reference proteome</keyword>
<feature type="transmembrane region" description="Helical" evidence="1">
    <location>
        <begin position="270"/>
        <end position="292"/>
    </location>
</feature>
<dbReference type="RefSeq" id="WP_146798449.1">
    <property type="nucleotide sequence ID" value="NZ_BARC01000001.1"/>
</dbReference>